<evidence type="ECO:0000256" key="8">
    <source>
        <dbReference type="ARBA" id="ARBA00023136"/>
    </source>
</evidence>
<feature type="compositionally biased region" description="Low complexity" evidence="11">
    <location>
        <begin position="22"/>
        <end position="31"/>
    </location>
</feature>
<dbReference type="AlphaFoldDB" id="A0AAD5TRB0"/>
<evidence type="ECO:0000256" key="2">
    <source>
        <dbReference type="ARBA" id="ARBA00007984"/>
    </source>
</evidence>
<sequence>MPSSWETVNVSKKKKDSESSPKSKSKSQTTPSKKDRASAAPRTPSGYFAALEDAPLPDGSTVSDEETRSAAPAVKATPKKAPAQAPVLKKQTSASIPASPVPKESPKAARKAQDVDYGLSQLADLDASALQSAMSVMTKGHPAEALKGLSEVLDAEISMLGNVTMPSFAHKSFALRAVDRHDPLSHTPQPVVELLSRTLENIDVRKGYAPLARSLIEAEKKAFASGKSNTRTAIAPTIILQLIGREYPGLFDEEDSPVDELVDSYKSSYGQNPAVGHTLVWICAQQGHSGGRKFTVRPHGISVWMHQLLPIWTAPSSNAVSTEAVSLEYLEMLLGSLHNLKDYAQHTTHLAVDDIVSLLRVAKAKHPHLDAKKNGERARAVFSEAYAVLKKAIFSSKLKYSFVALKESSPEAFMSLLAEVEGETDPVVHRELLDMLVHLVTAKWTGPPAGAGYQSPVVRAWVAKYDSHIIASRQLVRHLVDNAKHSKVWKNHDRRAEMLRAVKEMRSHNDRLFKKIDKRRQRVAGGTMRATEIVLAHPEMSTDDVNAVEHELQVLQKQLTSRSFSFTARLIRLTLWSLFAYFLWYTTNDVLCAPGSNLPCPTSHPKYRELKHHVWDKKLVPAYMQGLRTVDHAAKPYVAPAVTAARKAVQPARDHFDAKWARFRKTKEYSALHQACHELAQVSRAFVAHYVQPWARRVSTEVHDFVALVVRTGVPAAQDGYATAKTHFRVWAPQVRGFVARWAIEGRKIVKLVVEYVVDQVTQSLTRLRVLELAERYGGEHYETSVANLKKLVNECLDSVDFVWRIVEDRVDKKEWKGIKRQAKQSWESIFGTSSWWKGSDHKKQKRQ</sequence>
<evidence type="ECO:0000256" key="7">
    <source>
        <dbReference type="ARBA" id="ARBA00022989"/>
    </source>
</evidence>
<evidence type="ECO:0000256" key="1">
    <source>
        <dbReference type="ARBA" id="ARBA00004477"/>
    </source>
</evidence>
<protein>
    <submittedName>
        <fullName evidence="12">Uncharacterized protein</fullName>
    </submittedName>
</protein>
<reference evidence="12" key="1">
    <citation type="submission" date="2020-05" db="EMBL/GenBank/DDBJ databases">
        <title>Phylogenomic resolution of chytrid fungi.</title>
        <authorList>
            <person name="Stajich J.E."/>
            <person name="Amses K."/>
            <person name="Simmons R."/>
            <person name="Seto K."/>
            <person name="Myers J."/>
            <person name="Bonds A."/>
            <person name="Quandt C.A."/>
            <person name="Barry K."/>
            <person name="Liu P."/>
            <person name="Grigoriev I."/>
            <person name="Longcore J.E."/>
            <person name="James T.Y."/>
        </authorList>
    </citation>
    <scope>NUCLEOTIDE SEQUENCE</scope>
    <source>
        <strain evidence="12">JEL0379</strain>
    </source>
</reference>
<dbReference type="GO" id="GO:0005794">
    <property type="term" value="C:Golgi apparatus"/>
    <property type="evidence" value="ECO:0007669"/>
    <property type="project" value="TreeGrafter"/>
</dbReference>
<accession>A0AAD5TRB0</accession>
<evidence type="ECO:0000256" key="3">
    <source>
        <dbReference type="ARBA" id="ARBA00011720"/>
    </source>
</evidence>
<gene>
    <name evidence="12" type="ORF">HDU87_002540</name>
</gene>
<feature type="region of interest" description="Disordered" evidence="11">
    <location>
        <begin position="1"/>
        <end position="112"/>
    </location>
</feature>
<keyword evidence="13" id="KW-1185">Reference proteome</keyword>
<keyword evidence="8" id="KW-0472">Membrane</keyword>
<comment type="function">
    <text evidence="10">Critical mediator, in cooperation with CASP4, of endoplasmic reticulum-stress induced apoptosis. Required or the activation of CASP4 following endoplasmic reticulum stress.</text>
</comment>
<dbReference type="InterPro" id="IPR019308">
    <property type="entry name" value="TMEM214"/>
</dbReference>
<name>A0AAD5TRB0_9FUNG</name>
<evidence type="ECO:0000256" key="6">
    <source>
        <dbReference type="ARBA" id="ARBA00022824"/>
    </source>
</evidence>
<comment type="subunit">
    <text evidence="3">Constitutively interacts with CASP4; required for the localization of procaspase 4 to the ER.</text>
</comment>
<dbReference type="EMBL" id="JADGJQ010000002">
    <property type="protein sequence ID" value="KAJ3184974.1"/>
    <property type="molecule type" value="Genomic_DNA"/>
</dbReference>
<evidence type="ECO:0000256" key="9">
    <source>
        <dbReference type="ARBA" id="ARBA00023180"/>
    </source>
</evidence>
<dbReference type="GO" id="GO:0006915">
    <property type="term" value="P:apoptotic process"/>
    <property type="evidence" value="ECO:0007669"/>
    <property type="project" value="UniProtKB-KW"/>
</dbReference>
<dbReference type="Proteomes" id="UP001212152">
    <property type="component" value="Unassembled WGS sequence"/>
</dbReference>
<keyword evidence="9" id="KW-0325">Glycoprotein</keyword>
<evidence type="ECO:0000313" key="13">
    <source>
        <dbReference type="Proteomes" id="UP001212152"/>
    </source>
</evidence>
<feature type="compositionally biased region" description="Polar residues" evidence="11">
    <location>
        <begin position="1"/>
        <end position="10"/>
    </location>
</feature>
<evidence type="ECO:0000256" key="5">
    <source>
        <dbReference type="ARBA" id="ARBA00022703"/>
    </source>
</evidence>
<comment type="similarity">
    <text evidence="2">Belongs to the TMEM214 family.</text>
</comment>
<evidence type="ECO:0000313" key="12">
    <source>
        <dbReference type="EMBL" id="KAJ3184974.1"/>
    </source>
</evidence>
<evidence type="ECO:0000256" key="4">
    <source>
        <dbReference type="ARBA" id="ARBA00022692"/>
    </source>
</evidence>
<evidence type="ECO:0000256" key="10">
    <source>
        <dbReference type="ARBA" id="ARBA00024938"/>
    </source>
</evidence>
<keyword evidence="7" id="KW-1133">Transmembrane helix</keyword>
<keyword evidence="4" id="KW-0812">Transmembrane</keyword>
<organism evidence="12 13">
    <name type="scientific">Geranomyces variabilis</name>
    <dbReference type="NCBI Taxonomy" id="109894"/>
    <lineage>
        <taxon>Eukaryota</taxon>
        <taxon>Fungi</taxon>
        <taxon>Fungi incertae sedis</taxon>
        <taxon>Chytridiomycota</taxon>
        <taxon>Chytridiomycota incertae sedis</taxon>
        <taxon>Chytridiomycetes</taxon>
        <taxon>Spizellomycetales</taxon>
        <taxon>Powellomycetaceae</taxon>
        <taxon>Geranomyces</taxon>
    </lineage>
</organism>
<keyword evidence="6" id="KW-0256">Endoplasmic reticulum</keyword>
<comment type="caution">
    <text evidence="12">The sequence shown here is derived from an EMBL/GenBank/DDBJ whole genome shotgun (WGS) entry which is preliminary data.</text>
</comment>
<comment type="subcellular location">
    <subcellularLocation>
        <location evidence="1">Endoplasmic reticulum membrane</location>
        <topology evidence="1">Multi-pass membrane protein</topology>
    </subcellularLocation>
</comment>
<feature type="compositionally biased region" description="Low complexity" evidence="11">
    <location>
        <begin position="70"/>
        <end position="86"/>
    </location>
</feature>
<keyword evidence="5" id="KW-0053">Apoptosis</keyword>
<dbReference type="PANTHER" id="PTHR13448">
    <property type="entry name" value="TRANSMEMBRANE PROTEIN 214"/>
    <property type="match status" value="1"/>
</dbReference>
<dbReference type="PANTHER" id="PTHR13448:SF0">
    <property type="entry name" value="TRANSMEMBRANE PROTEIN 214"/>
    <property type="match status" value="1"/>
</dbReference>
<evidence type="ECO:0000256" key="11">
    <source>
        <dbReference type="SAM" id="MobiDB-lite"/>
    </source>
</evidence>
<proteinExistence type="inferred from homology"/>
<dbReference type="GO" id="GO:0005789">
    <property type="term" value="C:endoplasmic reticulum membrane"/>
    <property type="evidence" value="ECO:0007669"/>
    <property type="project" value="UniProtKB-SubCell"/>
</dbReference>